<dbReference type="RefSeq" id="WP_007489116.1">
    <property type="nucleotide sequence ID" value="NZ_KN174162.1"/>
</dbReference>
<dbReference type="AlphaFoldDB" id="A0A096CLK4"/>
<feature type="domain" description="ACT" evidence="1">
    <location>
        <begin position="71"/>
        <end position="146"/>
    </location>
</feature>
<comment type="caution">
    <text evidence="2">The sequence shown here is derived from an EMBL/GenBank/DDBJ whole genome shotgun (WGS) entry which is preliminary data.</text>
</comment>
<dbReference type="PATRIC" id="fig|742738.3.peg.1807"/>
<evidence type="ECO:0000259" key="1">
    <source>
        <dbReference type="PROSITE" id="PS51671"/>
    </source>
</evidence>
<dbReference type="InterPro" id="IPR008310">
    <property type="entry name" value="UPF0735_ACT_dom-cont"/>
</dbReference>
<dbReference type="InterPro" id="IPR045865">
    <property type="entry name" value="ACT-like_dom_sf"/>
</dbReference>
<keyword evidence="3" id="KW-1185">Reference proteome</keyword>
<organism evidence="2 3">
    <name type="scientific">Flavonifractor plautii 1_3_50AFAA</name>
    <dbReference type="NCBI Taxonomy" id="742738"/>
    <lineage>
        <taxon>Bacteria</taxon>
        <taxon>Bacillati</taxon>
        <taxon>Bacillota</taxon>
        <taxon>Clostridia</taxon>
        <taxon>Eubacteriales</taxon>
        <taxon>Oscillospiraceae</taxon>
        <taxon>Flavonifractor</taxon>
    </lineage>
</organism>
<dbReference type="GeneID" id="63973687"/>
<evidence type="ECO:0000313" key="3">
    <source>
        <dbReference type="Proteomes" id="UP000029585"/>
    </source>
</evidence>
<accession>A0A096CLK4</accession>
<dbReference type="NCBIfam" id="NF003361">
    <property type="entry name" value="PRK04435.1"/>
    <property type="match status" value="1"/>
</dbReference>
<dbReference type="HOGENOM" id="CLU_128147_0_0_9"/>
<dbReference type="Proteomes" id="UP000029585">
    <property type="component" value="Unassembled WGS sequence"/>
</dbReference>
<dbReference type="EMBL" id="ADLO01000055">
    <property type="protein sequence ID" value="KGF55682.1"/>
    <property type="molecule type" value="Genomic_DNA"/>
</dbReference>
<reference evidence="2 3" key="1">
    <citation type="submission" date="2011-08" db="EMBL/GenBank/DDBJ databases">
        <title>The Genome Sequence of Clostridium orbiscindens 1_3_50AFAA.</title>
        <authorList>
            <consortium name="The Broad Institute Genome Sequencing Platform"/>
            <person name="Earl A."/>
            <person name="Ward D."/>
            <person name="Feldgarden M."/>
            <person name="Gevers D."/>
            <person name="Daigneault M."/>
            <person name="Strauss J."/>
            <person name="Allen-Vercoe E."/>
            <person name="Young S.K."/>
            <person name="Zeng Q."/>
            <person name="Gargeya S."/>
            <person name="Fitzgerald M."/>
            <person name="Haas B."/>
            <person name="Abouelleil A."/>
            <person name="Alvarado L."/>
            <person name="Arachchi H.M."/>
            <person name="Berlin A."/>
            <person name="Brown A."/>
            <person name="Chapman S.B."/>
            <person name="Chen Z."/>
            <person name="Dunbar C."/>
            <person name="Freedman E."/>
            <person name="Gearin G."/>
            <person name="Gellesch M."/>
            <person name="Goldberg J."/>
            <person name="Griggs A."/>
            <person name="Gujja S."/>
            <person name="Heiman D."/>
            <person name="Howarth C."/>
            <person name="Larson L."/>
            <person name="Lui A."/>
            <person name="MacDonald P.J.P."/>
            <person name="Montmayeur A."/>
            <person name="Murphy C."/>
            <person name="Neiman D."/>
            <person name="Pearson M."/>
            <person name="Priest M."/>
            <person name="Roberts A."/>
            <person name="Saif S."/>
            <person name="Shea T."/>
            <person name="Shenoy N."/>
            <person name="Sisk P."/>
            <person name="Stolte C."/>
            <person name="Sykes S."/>
            <person name="Wortman J."/>
            <person name="Nusbaum C."/>
            <person name="Birren B."/>
        </authorList>
    </citation>
    <scope>NUCLEOTIDE SEQUENCE [LARGE SCALE GENOMIC DNA]</scope>
    <source>
        <strain evidence="2 3">1_3_50AFAA</strain>
    </source>
</reference>
<sequence length="146" mass="15822">MGKSPSYFIVESSALPEIFLKVAEAKRLLETGEVDTVHLATRRVGISRSAFYKYKDAVRPFNDMLHGRIVTFQFLLKDEPGVLSAVLNIFAQTGGNILTINQSIPSNGCAAVTVGAETSGLRIALEELLNQALEIEGVLRCEILAG</sequence>
<dbReference type="eggNOG" id="COG4492">
    <property type="taxonomic scope" value="Bacteria"/>
</dbReference>
<name>A0A096CLK4_FLAPL</name>
<proteinExistence type="predicted"/>
<dbReference type="InterPro" id="IPR002912">
    <property type="entry name" value="ACT_dom"/>
</dbReference>
<dbReference type="PROSITE" id="PS51671">
    <property type="entry name" value="ACT"/>
    <property type="match status" value="1"/>
</dbReference>
<dbReference type="SUPFAM" id="SSF55021">
    <property type="entry name" value="ACT-like"/>
    <property type="match status" value="1"/>
</dbReference>
<dbReference type="CDD" id="cd04888">
    <property type="entry name" value="ACT_PheB-BS"/>
    <property type="match status" value="1"/>
</dbReference>
<protein>
    <recommendedName>
        <fullName evidence="1">ACT domain-containing protein</fullName>
    </recommendedName>
</protein>
<dbReference type="Pfam" id="PF01842">
    <property type="entry name" value="ACT"/>
    <property type="match status" value="1"/>
</dbReference>
<gene>
    <name evidence="2" type="ORF">HMPREF9460_01760</name>
</gene>
<dbReference type="PIRSF" id="PIRSF025624">
    <property type="entry name" value="ACT_PheB"/>
    <property type="match status" value="1"/>
</dbReference>
<evidence type="ECO:0000313" key="2">
    <source>
        <dbReference type="EMBL" id="KGF55682.1"/>
    </source>
</evidence>